<dbReference type="CDD" id="cd09601">
    <property type="entry name" value="M1_APN-Q_like"/>
    <property type="match status" value="1"/>
</dbReference>
<dbReference type="Proteomes" id="UP000235672">
    <property type="component" value="Unassembled WGS sequence"/>
</dbReference>
<evidence type="ECO:0000256" key="6">
    <source>
        <dbReference type="ARBA" id="ARBA00022833"/>
    </source>
</evidence>
<dbReference type="PRINTS" id="PR00756">
    <property type="entry name" value="ALADIPTASE"/>
</dbReference>
<evidence type="ECO:0000259" key="12">
    <source>
        <dbReference type="Pfam" id="PF01433"/>
    </source>
</evidence>
<dbReference type="Pfam" id="PF01433">
    <property type="entry name" value="Peptidase_M1"/>
    <property type="match status" value="1"/>
</dbReference>
<dbReference type="AlphaFoldDB" id="A0A2J6QFT6"/>
<reference evidence="15 16" key="1">
    <citation type="submission" date="2016-05" db="EMBL/GenBank/DDBJ databases">
        <title>A degradative enzymes factory behind the ericoid mycorrhizal symbiosis.</title>
        <authorList>
            <consortium name="DOE Joint Genome Institute"/>
            <person name="Martino E."/>
            <person name="Morin E."/>
            <person name="Grelet G."/>
            <person name="Kuo A."/>
            <person name="Kohler A."/>
            <person name="Daghino S."/>
            <person name="Barry K."/>
            <person name="Choi C."/>
            <person name="Cichocki N."/>
            <person name="Clum A."/>
            <person name="Copeland A."/>
            <person name="Hainaut M."/>
            <person name="Haridas S."/>
            <person name="Labutti K."/>
            <person name="Lindquist E."/>
            <person name="Lipzen A."/>
            <person name="Khouja H.-R."/>
            <person name="Murat C."/>
            <person name="Ohm R."/>
            <person name="Olson A."/>
            <person name="Spatafora J."/>
            <person name="Veneault-Fourrey C."/>
            <person name="Henrissat B."/>
            <person name="Grigoriev I."/>
            <person name="Martin F."/>
            <person name="Perotto S."/>
        </authorList>
    </citation>
    <scope>NUCLEOTIDE SEQUENCE [LARGE SCALE GENOMIC DNA]</scope>
    <source>
        <strain evidence="15 16">UAMH 7357</strain>
    </source>
</reference>
<dbReference type="Gene3D" id="2.60.40.1730">
    <property type="entry name" value="tricorn interacting facor f3 domain"/>
    <property type="match status" value="1"/>
</dbReference>
<feature type="binding site" evidence="9">
    <location>
        <position position="326"/>
    </location>
    <ligand>
        <name>Zn(2+)</name>
        <dbReference type="ChEBI" id="CHEBI:29105"/>
        <note>catalytic</note>
    </ligand>
</feature>
<dbReference type="EMBL" id="KZ613471">
    <property type="protein sequence ID" value="PMD25116.1"/>
    <property type="molecule type" value="Genomic_DNA"/>
</dbReference>
<keyword evidence="3 11" id="KW-0645">Protease</keyword>
<keyword evidence="6 9" id="KW-0862">Zinc</keyword>
<dbReference type="EC" id="3.4.11.-" evidence="11"/>
<keyword evidence="4 9" id="KW-0479">Metal-binding</keyword>
<dbReference type="Pfam" id="PF17900">
    <property type="entry name" value="Peptidase_M1_N"/>
    <property type="match status" value="1"/>
</dbReference>
<dbReference type="STRING" id="1745343.A0A2J6QFT6"/>
<dbReference type="SUPFAM" id="SSF55486">
    <property type="entry name" value="Metalloproteases ('zincins'), catalytic domain"/>
    <property type="match status" value="1"/>
</dbReference>
<evidence type="ECO:0000259" key="13">
    <source>
        <dbReference type="Pfam" id="PF11838"/>
    </source>
</evidence>
<dbReference type="FunFam" id="2.60.40.1910:FF:000004">
    <property type="entry name" value="Aminopeptidase"/>
    <property type="match status" value="1"/>
</dbReference>
<dbReference type="InterPro" id="IPR014782">
    <property type="entry name" value="Peptidase_M1_dom"/>
</dbReference>
<dbReference type="PANTHER" id="PTHR11533:SF174">
    <property type="entry name" value="PUROMYCIN-SENSITIVE AMINOPEPTIDASE-RELATED"/>
    <property type="match status" value="1"/>
</dbReference>
<dbReference type="GO" id="GO:0043171">
    <property type="term" value="P:peptide catabolic process"/>
    <property type="evidence" value="ECO:0007669"/>
    <property type="project" value="TreeGrafter"/>
</dbReference>
<dbReference type="GO" id="GO:0005737">
    <property type="term" value="C:cytoplasm"/>
    <property type="evidence" value="ECO:0007669"/>
    <property type="project" value="TreeGrafter"/>
</dbReference>
<evidence type="ECO:0000256" key="11">
    <source>
        <dbReference type="RuleBase" id="RU364040"/>
    </source>
</evidence>
<evidence type="ECO:0000256" key="7">
    <source>
        <dbReference type="ARBA" id="ARBA00023049"/>
    </source>
</evidence>
<proteinExistence type="inferred from homology"/>
<evidence type="ECO:0000256" key="2">
    <source>
        <dbReference type="ARBA" id="ARBA00022438"/>
    </source>
</evidence>
<feature type="site" description="Transition state stabilizer" evidence="10">
    <location>
        <position position="412"/>
    </location>
</feature>
<dbReference type="FunFam" id="1.10.390.10:FF:000001">
    <property type="entry name" value="Aminopeptidase"/>
    <property type="match status" value="1"/>
</dbReference>
<feature type="domain" description="Peptidase M1 membrane alanine aminopeptidase" evidence="12">
    <location>
        <begin position="254"/>
        <end position="471"/>
    </location>
</feature>
<evidence type="ECO:0000259" key="14">
    <source>
        <dbReference type="Pfam" id="PF17900"/>
    </source>
</evidence>
<dbReference type="Pfam" id="PF11838">
    <property type="entry name" value="ERAP1_C"/>
    <property type="match status" value="1"/>
</dbReference>
<organism evidence="15 16">
    <name type="scientific">Hyaloscypha hepaticicola</name>
    <dbReference type="NCBI Taxonomy" id="2082293"/>
    <lineage>
        <taxon>Eukaryota</taxon>
        <taxon>Fungi</taxon>
        <taxon>Dikarya</taxon>
        <taxon>Ascomycota</taxon>
        <taxon>Pezizomycotina</taxon>
        <taxon>Leotiomycetes</taxon>
        <taxon>Helotiales</taxon>
        <taxon>Hyaloscyphaceae</taxon>
        <taxon>Hyaloscypha</taxon>
    </lineage>
</organism>
<dbReference type="InterPro" id="IPR045357">
    <property type="entry name" value="Aminopeptidase_N-like_N"/>
</dbReference>
<evidence type="ECO:0000313" key="15">
    <source>
        <dbReference type="EMBL" id="PMD25116.1"/>
    </source>
</evidence>
<sequence>MCKLGGERDVAESGLDVTKGREILPANVIPKHYDLTLEPDFKKLTYEGTVVIDLEVAEDSTSISLNTLELDIHSTKVLSGSTTLSSSPEVSYNEATQTTKIAFDKPLSKGSKAQLEMKFTGQLNDKMAGFYRSTYKNTNGSEGVLATTQMEATDARRAFPCFDEPSLKAEFTITLIADKHLTCLSNMDVDSETEIISKMSGAAKKVVKFNKSPLMSTYLLAFIVGELNYIETDKFRLPIRVYAPPNQDIEHGRFSLELAARTLEFYEKTFDSAFPLPKMDMVAIPDFAAGAMENWGLITYRVVDLLFDEKTSGASVKERVAEVVQHELAHQWFGNLVTMDFWDGLWLNEGFATWMSWYSCNIFYPEWKVWQGYVIDTLQGALSLDSLRSSHPIEVPVKRADEVNQIFDAISYSKGSCVLRMISKYLGEDVFMEGIRRYLKKHAYGNTQTTDLWAALSDASGKDVESMMDIWTKHVGYPVITVTENEGDKSIYVKQNRLLRTADVKPEEDTVLYPVFLGLRTKDGVDESLVLSKREANFKVPDLDFFKLNADHTSIYRTSYTPERLEKLGKAAKEGLLSVEDRAGMLADAGALAASSYQKTSGVLNLLKGFDGEQEFVVWNELISRLGAIQSAWIFEDQKVKDGLETFQRDLVSRKAHEKGWEFKENDGHVEQQFKGMLFGAAGMCGDKTIIKAAKDMFAKFSKGDKSAIHPNIRGSVFGMALKYGGKEEYDVILDTYRHSKNSDERNTALRSLGRARSPELIQKTLTLPFGGEVKEQDVYLPLSALRSHPEGIEQLYGWMTENWDELAKKFPAGLSMLGSIVSICTSSFTSQASLERIQTFFANKNTNGFDQSLAQSSDAIRAKSAWLARDRGDVAEWVGAYQAKTIKAEV</sequence>
<keyword evidence="7 11" id="KW-0482">Metalloprotease</keyword>
<evidence type="ECO:0000256" key="10">
    <source>
        <dbReference type="PIRSR" id="PIRSR634016-4"/>
    </source>
</evidence>
<keyword evidence="16" id="KW-1185">Reference proteome</keyword>
<dbReference type="Gene3D" id="1.10.390.10">
    <property type="entry name" value="Neutral Protease Domain 2"/>
    <property type="match status" value="1"/>
</dbReference>
<keyword evidence="2 11" id="KW-0031">Aminopeptidase</keyword>
<accession>A0A2J6QFT6</accession>
<evidence type="ECO:0000256" key="8">
    <source>
        <dbReference type="PIRSR" id="PIRSR634016-1"/>
    </source>
</evidence>
<dbReference type="GO" id="GO:0070006">
    <property type="term" value="F:metalloaminopeptidase activity"/>
    <property type="evidence" value="ECO:0007669"/>
    <property type="project" value="TreeGrafter"/>
</dbReference>
<evidence type="ECO:0000256" key="4">
    <source>
        <dbReference type="ARBA" id="ARBA00022723"/>
    </source>
</evidence>
<dbReference type="OrthoDB" id="10031169at2759"/>
<feature type="binding site" evidence="9">
    <location>
        <position position="349"/>
    </location>
    <ligand>
        <name>Zn(2+)</name>
        <dbReference type="ChEBI" id="CHEBI:29105"/>
        <note>catalytic</note>
    </ligand>
</feature>
<evidence type="ECO:0000256" key="9">
    <source>
        <dbReference type="PIRSR" id="PIRSR634016-3"/>
    </source>
</evidence>
<dbReference type="PANTHER" id="PTHR11533">
    <property type="entry name" value="PROTEASE M1 ZINC METALLOPROTEASE"/>
    <property type="match status" value="1"/>
</dbReference>
<feature type="active site" description="Proton acceptor" evidence="8">
    <location>
        <position position="327"/>
    </location>
</feature>
<evidence type="ECO:0000256" key="3">
    <source>
        <dbReference type="ARBA" id="ARBA00022670"/>
    </source>
</evidence>
<dbReference type="InterPro" id="IPR042097">
    <property type="entry name" value="Aminopeptidase_N-like_N_sf"/>
</dbReference>
<evidence type="ECO:0000313" key="16">
    <source>
        <dbReference type="Proteomes" id="UP000235672"/>
    </source>
</evidence>
<dbReference type="InterPro" id="IPR001930">
    <property type="entry name" value="Peptidase_M1"/>
</dbReference>
<dbReference type="FunFam" id="1.25.50.20:FF:000002">
    <property type="entry name" value="Aminopeptidase"/>
    <property type="match status" value="1"/>
</dbReference>
<dbReference type="Gene3D" id="1.25.50.20">
    <property type="match status" value="1"/>
</dbReference>
<protein>
    <recommendedName>
        <fullName evidence="11">Aminopeptidase</fullName>
        <ecNumber evidence="11">3.4.11.-</ecNumber>
    </recommendedName>
</protein>
<dbReference type="Gene3D" id="2.60.40.1910">
    <property type="match status" value="1"/>
</dbReference>
<gene>
    <name evidence="15" type="ORF">NA56DRAFT_566089</name>
</gene>
<comment type="similarity">
    <text evidence="1 11">Belongs to the peptidase M1 family.</text>
</comment>
<dbReference type="FunFam" id="2.60.40.1730:FF:000002">
    <property type="entry name" value="Aminopeptidase"/>
    <property type="match status" value="1"/>
</dbReference>
<dbReference type="InterPro" id="IPR027268">
    <property type="entry name" value="Peptidase_M4/M1_CTD_sf"/>
</dbReference>
<dbReference type="GO" id="GO:0016020">
    <property type="term" value="C:membrane"/>
    <property type="evidence" value="ECO:0007669"/>
    <property type="project" value="TreeGrafter"/>
</dbReference>
<name>A0A2J6QFT6_9HELO</name>
<dbReference type="GO" id="GO:0006508">
    <property type="term" value="P:proteolysis"/>
    <property type="evidence" value="ECO:0007669"/>
    <property type="project" value="UniProtKB-KW"/>
</dbReference>
<dbReference type="InterPro" id="IPR024571">
    <property type="entry name" value="ERAP1-like_C_dom"/>
</dbReference>
<feature type="binding site" evidence="9">
    <location>
        <position position="330"/>
    </location>
    <ligand>
        <name>Zn(2+)</name>
        <dbReference type="ChEBI" id="CHEBI:29105"/>
        <note>catalytic</note>
    </ligand>
</feature>
<dbReference type="InterPro" id="IPR034016">
    <property type="entry name" value="M1_APN-typ"/>
</dbReference>
<keyword evidence="5 11" id="KW-0378">Hydrolase</keyword>
<comment type="cofactor">
    <cofactor evidence="9 11">
        <name>Zn(2+)</name>
        <dbReference type="ChEBI" id="CHEBI:29105"/>
    </cofactor>
    <text evidence="9 11">Binds 1 zinc ion per subunit.</text>
</comment>
<dbReference type="GO" id="GO:0042277">
    <property type="term" value="F:peptide binding"/>
    <property type="evidence" value="ECO:0007669"/>
    <property type="project" value="TreeGrafter"/>
</dbReference>
<evidence type="ECO:0000256" key="1">
    <source>
        <dbReference type="ARBA" id="ARBA00010136"/>
    </source>
</evidence>
<dbReference type="InterPro" id="IPR050344">
    <property type="entry name" value="Peptidase_M1_aminopeptidases"/>
</dbReference>
<feature type="domain" description="Aminopeptidase N-like N-terminal" evidence="14">
    <location>
        <begin position="30"/>
        <end position="219"/>
    </location>
</feature>
<dbReference type="SUPFAM" id="SSF63737">
    <property type="entry name" value="Leukotriene A4 hydrolase N-terminal domain"/>
    <property type="match status" value="1"/>
</dbReference>
<evidence type="ECO:0000256" key="5">
    <source>
        <dbReference type="ARBA" id="ARBA00022801"/>
    </source>
</evidence>
<feature type="domain" description="ERAP1-like C-terminal" evidence="13">
    <location>
        <begin position="545"/>
        <end position="863"/>
    </location>
</feature>
<dbReference type="GO" id="GO:0008270">
    <property type="term" value="F:zinc ion binding"/>
    <property type="evidence" value="ECO:0007669"/>
    <property type="project" value="UniProtKB-UniRule"/>
</dbReference>